<dbReference type="InterPro" id="IPR011659">
    <property type="entry name" value="WD40"/>
</dbReference>
<dbReference type="RefSeq" id="WP_142942112.1">
    <property type="nucleotide sequence ID" value="NZ_VIKR01000002.1"/>
</dbReference>
<dbReference type="InterPro" id="IPR040698">
    <property type="entry name" value="HZS_alpha_mid"/>
</dbReference>
<dbReference type="AlphaFoldDB" id="A0A545TE47"/>
<feature type="domain" description="Hydrazine synthase alpha subunit middle" evidence="2">
    <location>
        <begin position="548"/>
        <end position="610"/>
    </location>
</feature>
<reference evidence="3 4" key="1">
    <citation type="submission" date="2019-06" db="EMBL/GenBank/DDBJ databases">
        <title>Draft genome of Aliikangiella marina GYP-15.</title>
        <authorList>
            <person name="Wang G."/>
        </authorList>
    </citation>
    <scope>NUCLEOTIDE SEQUENCE [LARGE SCALE GENOMIC DNA]</scope>
    <source>
        <strain evidence="3 4">GYP-15</strain>
    </source>
</reference>
<comment type="caution">
    <text evidence="3">The sequence shown here is derived from an EMBL/GenBank/DDBJ whole genome shotgun (WGS) entry which is preliminary data.</text>
</comment>
<dbReference type="Proteomes" id="UP000317839">
    <property type="component" value="Unassembled WGS sequence"/>
</dbReference>
<proteinExistence type="predicted"/>
<dbReference type="OrthoDB" id="221261at2"/>
<protein>
    <recommendedName>
        <fullName evidence="2">Hydrazine synthase alpha subunit middle domain-containing protein</fullName>
    </recommendedName>
</protein>
<dbReference type="Pfam" id="PF07676">
    <property type="entry name" value="PD40"/>
    <property type="match status" value="1"/>
</dbReference>
<dbReference type="PROSITE" id="PS51257">
    <property type="entry name" value="PROKAR_LIPOPROTEIN"/>
    <property type="match status" value="1"/>
</dbReference>
<dbReference type="Gene3D" id="2.120.10.30">
    <property type="entry name" value="TolB, C-terminal domain"/>
    <property type="match status" value="1"/>
</dbReference>
<name>A0A545TE47_9GAMM</name>
<accession>A0A545TE47</accession>
<feature type="chain" id="PRO_5021868925" description="Hydrazine synthase alpha subunit middle domain-containing protein" evidence="1">
    <location>
        <begin position="24"/>
        <end position="897"/>
    </location>
</feature>
<sequence>MSKNSTRCLLTTLLAALVAGCTGSEGVSPPEPQDPDPVVVDFPIAYVKRPIPTELDDDDNPVPVNFSVREPVTFNPGAALFVRDRAALSAFEVNVTDAAFWVDGQPPAEGDPAPMYDVKDVDVSFDGSKIVFAMRAPEIEGADEEDQPTWNIWEYDSTTQSLRRVIQSDITAEAGQDVMPSYLPDGSIVFSSTRQRQAKAVLLDEGKPQFTAFDEDGNTEALSLHVMSEDGLEIRQITFNQSHDMEPTVMASGKIVFSRWDNAPGNDTINLYQINPDGTGLEILYGRHSHDTGTDGATIEFVGARQVQDGRLLVGLKENTSTKLGGEFAFIDTENFIDINQPTTTGTEAGPAQVSATPFDVRTDDLPALGGRFSGVFPLYDGTGRMLISWTPCRLEELDANDNPIAVECTAEKLADPAVVEAPPLYGLWMYNPSDGSQLPIVIGEENIVTHEVVALAPRDLAAVIPDSAPLADQTLVEENVGIVHIRSIYDFDGQDLSPLGITAMADPLQTTADDRPVRFLRVVKPVSMPDEDFLDIDNTAFGRSRANGMRDILGYAVVHPDGSAMFKVPADVAFQINFLDANGRRIGARHQNWMSVTAGEVKQCNGCHERTSLLPHGRLEAQAQSINLGAPVTGSPFPNTNPALFADEGETMAEVFNRINGFQDLSVNVRFDDVWTDPNTRALDAPINFDMGELATPAPTAVGCLTNWDGRCRITINYVDHIQPMWELPRQVFDIDGNLLQDNTCNTCHGQTDDMGQLQVPAAQLELAGTPSADEPDQLTSYRELFFNDNALELMNGALIDQLVPLLDANGNPVYVTDADGNLVLDPNGDPIPVMVTVNVTPSMNVNSANGNVRFFSRFDAGGSHEGWLTDAEKKVLAEWLDIGGQYYNNPFDVPQ</sequence>
<evidence type="ECO:0000256" key="1">
    <source>
        <dbReference type="SAM" id="SignalP"/>
    </source>
</evidence>
<evidence type="ECO:0000313" key="4">
    <source>
        <dbReference type="Proteomes" id="UP000317839"/>
    </source>
</evidence>
<dbReference type="SUPFAM" id="SSF82171">
    <property type="entry name" value="DPP6 N-terminal domain-like"/>
    <property type="match status" value="1"/>
</dbReference>
<dbReference type="EMBL" id="VIKR01000002">
    <property type="protein sequence ID" value="TQV75498.1"/>
    <property type="molecule type" value="Genomic_DNA"/>
</dbReference>
<keyword evidence="1" id="KW-0732">Signal</keyword>
<evidence type="ECO:0000313" key="3">
    <source>
        <dbReference type="EMBL" id="TQV75498.1"/>
    </source>
</evidence>
<evidence type="ECO:0000259" key="2">
    <source>
        <dbReference type="Pfam" id="PF18582"/>
    </source>
</evidence>
<feature type="signal peptide" evidence="1">
    <location>
        <begin position="1"/>
        <end position="23"/>
    </location>
</feature>
<organism evidence="3 4">
    <name type="scientific">Aliikangiella marina</name>
    <dbReference type="NCBI Taxonomy" id="1712262"/>
    <lineage>
        <taxon>Bacteria</taxon>
        <taxon>Pseudomonadati</taxon>
        <taxon>Pseudomonadota</taxon>
        <taxon>Gammaproteobacteria</taxon>
        <taxon>Oceanospirillales</taxon>
        <taxon>Pleioneaceae</taxon>
        <taxon>Aliikangiella</taxon>
    </lineage>
</organism>
<keyword evidence="4" id="KW-1185">Reference proteome</keyword>
<dbReference type="Pfam" id="PF18582">
    <property type="entry name" value="HZS_alpha"/>
    <property type="match status" value="1"/>
</dbReference>
<dbReference type="InterPro" id="IPR011042">
    <property type="entry name" value="6-blade_b-propeller_TolB-like"/>
</dbReference>
<gene>
    <name evidence="3" type="ORF">FLL45_11325</name>
</gene>